<dbReference type="EMBL" id="BRZM01005402">
    <property type="protein sequence ID" value="GLD63511.1"/>
    <property type="molecule type" value="Genomic_DNA"/>
</dbReference>
<evidence type="ECO:0000256" key="11">
    <source>
        <dbReference type="SAM" id="Phobius"/>
    </source>
</evidence>
<keyword evidence="6" id="KW-0297">G-protein coupled receptor</keyword>
<dbReference type="GO" id="GO:0004930">
    <property type="term" value="F:G protein-coupled receptor activity"/>
    <property type="evidence" value="ECO:0007669"/>
    <property type="project" value="UniProtKB-KW"/>
</dbReference>
<evidence type="ECO:0000256" key="1">
    <source>
        <dbReference type="ARBA" id="ARBA00004651"/>
    </source>
</evidence>
<dbReference type="PANTHER" id="PTHR24061:SF441">
    <property type="entry name" value="TASTE RECEPTOR TYPE 1 MEMBER 2B-RELATED"/>
    <property type="match status" value="1"/>
</dbReference>
<reference evidence="14" key="1">
    <citation type="submission" date="2022-08" db="EMBL/GenBank/DDBJ databases">
        <title>Genome sequencing of akame (Lates japonicus).</title>
        <authorList>
            <person name="Hashiguchi Y."/>
            <person name="Takahashi H."/>
        </authorList>
    </citation>
    <scope>NUCLEOTIDE SEQUENCE</scope>
    <source>
        <strain evidence="14">Kochi</strain>
    </source>
</reference>
<dbReference type="InterPro" id="IPR038550">
    <property type="entry name" value="GPCR_3_9-Cys_sf"/>
</dbReference>
<organism evidence="14 15">
    <name type="scientific">Lates japonicus</name>
    <name type="common">Japanese lates</name>
    <dbReference type="NCBI Taxonomy" id="270547"/>
    <lineage>
        <taxon>Eukaryota</taxon>
        <taxon>Metazoa</taxon>
        <taxon>Chordata</taxon>
        <taxon>Craniata</taxon>
        <taxon>Vertebrata</taxon>
        <taxon>Euteleostomi</taxon>
        <taxon>Actinopterygii</taxon>
        <taxon>Neopterygii</taxon>
        <taxon>Teleostei</taxon>
        <taxon>Neoteleostei</taxon>
        <taxon>Acanthomorphata</taxon>
        <taxon>Carangaria</taxon>
        <taxon>Carangaria incertae sedis</taxon>
        <taxon>Centropomidae</taxon>
        <taxon>Lates</taxon>
    </lineage>
</organism>
<evidence type="ECO:0000313" key="14">
    <source>
        <dbReference type="EMBL" id="GLD63511.1"/>
    </source>
</evidence>
<feature type="domain" description="G-protein coupled receptors family 3 profile" evidence="12">
    <location>
        <begin position="141"/>
        <end position="206"/>
    </location>
</feature>
<feature type="transmembrane region" description="Helical" evidence="11">
    <location>
        <begin position="183"/>
        <end position="202"/>
    </location>
</feature>
<keyword evidence="5 11" id="KW-1133">Transmembrane helix</keyword>
<evidence type="ECO:0000256" key="8">
    <source>
        <dbReference type="ARBA" id="ARBA00023170"/>
    </source>
</evidence>
<dbReference type="InterPro" id="IPR017978">
    <property type="entry name" value="GPCR_3_C"/>
</dbReference>
<evidence type="ECO:0000256" key="9">
    <source>
        <dbReference type="ARBA" id="ARBA00023180"/>
    </source>
</evidence>
<feature type="transmembrane region" description="Helical" evidence="11">
    <location>
        <begin position="144"/>
        <end position="171"/>
    </location>
</feature>
<gene>
    <name evidence="14" type="ORF">AKAME5_002921700</name>
</gene>
<dbReference type="AlphaFoldDB" id="A0AAD3RCM7"/>
<dbReference type="Proteomes" id="UP001279410">
    <property type="component" value="Unassembled WGS sequence"/>
</dbReference>
<dbReference type="Pfam" id="PF00003">
    <property type="entry name" value="7tm_3"/>
    <property type="match status" value="1"/>
</dbReference>
<evidence type="ECO:0000256" key="6">
    <source>
        <dbReference type="ARBA" id="ARBA00023040"/>
    </source>
</evidence>
<dbReference type="PANTHER" id="PTHR24061">
    <property type="entry name" value="CALCIUM-SENSING RECEPTOR-RELATED"/>
    <property type="match status" value="1"/>
</dbReference>
<keyword evidence="3 11" id="KW-0812">Transmembrane</keyword>
<keyword evidence="7 11" id="KW-0472">Membrane</keyword>
<name>A0AAD3RCM7_LATJO</name>
<proteinExistence type="predicted"/>
<feature type="domain" description="GPCR family 3 nine cysteines" evidence="13">
    <location>
        <begin position="70"/>
        <end position="124"/>
    </location>
</feature>
<comment type="caution">
    <text evidence="14">The sequence shown here is derived from an EMBL/GenBank/DDBJ whole genome shotgun (WGS) entry which is preliminary data.</text>
</comment>
<dbReference type="SUPFAM" id="SSF53822">
    <property type="entry name" value="Periplasmic binding protein-like I"/>
    <property type="match status" value="1"/>
</dbReference>
<protein>
    <submittedName>
        <fullName evidence="14">Taste receptor type 1 member 1-like protein</fullName>
    </submittedName>
</protein>
<evidence type="ECO:0000259" key="12">
    <source>
        <dbReference type="Pfam" id="PF00003"/>
    </source>
</evidence>
<evidence type="ECO:0000256" key="10">
    <source>
        <dbReference type="ARBA" id="ARBA00023224"/>
    </source>
</evidence>
<dbReference type="Pfam" id="PF07562">
    <property type="entry name" value="NCD3G"/>
    <property type="match status" value="1"/>
</dbReference>
<keyword evidence="8 14" id="KW-0675">Receptor</keyword>
<dbReference type="InterPro" id="IPR011500">
    <property type="entry name" value="GPCR_3_9-Cys_dom"/>
</dbReference>
<dbReference type="Gene3D" id="2.10.50.30">
    <property type="entry name" value="GPCR, family 3, nine cysteines domain"/>
    <property type="match status" value="1"/>
</dbReference>
<dbReference type="FunFam" id="2.10.50.30:FF:000004">
    <property type="entry name" value="Taste receptor type 1 member 3-like protein"/>
    <property type="match status" value="1"/>
</dbReference>
<evidence type="ECO:0000256" key="7">
    <source>
        <dbReference type="ARBA" id="ARBA00023136"/>
    </source>
</evidence>
<keyword evidence="2" id="KW-1003">Cell membrane</keyword>
<dbReference type="InterPro" id="IPR028082">
    <property type="entry name" value="Peripla_BP_I"/>
</dbReference>
<feature type="non-terminal residue" evidence="14">
    <location>
        <position position="208"/>
    </location>
</feature>
<keyword evidence="15" id="KW-1185">Reference proteome</keyword>
<dbReference type="SUPFAM" id="SSF57586">
    <property type="entry name" value="TNF receptor-like"/>
    <property type="match status" value="1"/>
</dbReference>
<keyword evidence="4" id="KW-0732">Signal</keyword>
<accession>A0AAD3RCM7</accession>
<dbReference type="InterPro" id="IPR000068">
    <property type="entry name" value="GPCR_3_Ca_sens_rcpt-rel"/>
</dbReference>
<sequence length="208" mass="23023">VLAELKKSNFTHLNQSIQFDENGDPKFGSYSIVFWNHSGDAEEIGFYKFHPSVQSFINNSQIQWYTNGEVPTSLCSTECPAGYAKKYSGIHKCCYSCKICPNGTYVNNTEDPYKCIDCKETEYSAEGSTSCNLRVVEYIPFTDIGAILILIGAWVLVGLTLATSVLLAINYNTPVVRSAGGPMCFLILGCLSLCSRSVFFYFDKPTVS</sequence>
<comment type="subcellular location">
    <subcellularLocation>
        <location evidence="1">Cell membrane</location>
        <topology evidence="1">Multi-pass membrane protein</topology>
    </subcellularLocation>
</comment>
<evidence type="ECO:0000256" key="2">
    <source>
        <dbReference type="ARBA" id="ARBA00022475"/>
    </source>
</evidence>
<feature type="non-terminal residue" evidence="14">
    <location>
        <position position="1"/>
    </location>
</feature>
<dbReference type="GO" id="GO:0005886">
    <property type="term" value="C:plasma membrane"/>
    <property type="evidence" value="ECO:0007669"/>
    <property type="project" value="UniProtKB-SubCell"/>
</dbReference>
<evidence type="ECO:0000313" key="15">
    <source>
        <dbReference type="Proteomes" id="UP001279410"/>
    </source>
</evidence>
<evidence type="ECO:0000259" key="13">
    <source>
        <dbReference type="Pfam" id="PF07562"/>
    </source>
</evidence>
<evidence type="ECO:0000256" key="3">
    <source>
        <dbReference type="ARBA" id="ARBA00022692"/>
    </source>
</evidence>
<keyword evidence="10" id="KW-0807">Transducer</keyword>
<evidence type="ECO:0000256" key="4">
    <source>
        <dbReference type="ARBA" id="ARBA00022729"/>
    </source>
</evidence>
<keyword evidence="9" id="KW-0325">Glycoprotein</keyword>
<evidence type="ECO:0000256" key="5">
    <source>
        <dbReference type="ARBA" id="ARBA00022989"/>
    </source>
</evidence>